<dbReference type="STRING" id="128403.WA1_43260"/>
<dbReference type="PANTHER" id="PTHR23150">
    <property type="entry name" value="SULFATASE MODIFYING FACTOR 1, 2"/>
    <property type="match status" value="1"/>
</dbReference>
<feature type="domain" description="Sulfatase-modifying factor enzyme-like" evidence="1">
    <location>
        <begin position="27"/>
        <end position="273"/>
    </location>
</feature>
<name>A0A139WVP8_9CYAN</name>
<protein>
    <recommendedName>
        <fullName evidence="1">Sulfatase-modifying factor enzyme-like domain-containing protein</fullName>
    </recommendedName>
</protein>
<dbReference type="RefSeq" id="WP_017748257.1">
    <property type="nucleotide sequence ID" value="NZ_KQ976354.1"/>
</dbReference>
<dbReference type="GO" id="GO:0120147">
    <property type="term" value="F:formylglycine-generating oxidase activity"/>
    <property type="evidence" value="ECO:0007669"/>
    <property type="project" value="TreeGrafter"/>
</dbReference>
<evidence type="ECO:0000313" key="2">
    <source>
        <dbReference type="EMBL" id="KYC36512.1"/>
    </source>
</evidence>
<dbReference type="InterPro" id="IPR051043">
    <property type="entry name" value="Sulfatase_Mod_Factor_Kinase"/>
</dbReference>
<organism evidence="2 3">
    <name type="scientific">Scytonema hofmannii PCC 7110</name>
    <dbReference type="NCBI Taxonomy" id="128403"/>
    <lineage>
        <taxon>Bacteria</taxon>
        <taxon>Bacillati</taxon>
        <taxon>Cyanobacteriota</taxon>
        <taxon>Cyanophyceae</taxon>
        <taxon>Nostocales</taxon>
        <taxon>Scytonemataceae</taxon>
        <taxon>Scytonema</taxon>
    </lineage>
</organism>
<dbReference type="InterPro" id="IPR016187">
    <property type="entry name" value="CTDL_fold"/>
</dbReference>
<keyword evidence="3" id="KW-1185">Reference proteome</keyword>
<dbReference type="InterPro" id="IPR042095">
    <property type="entry name" value="SUMF_sf"/>
</dbReference>
<dbReference type="PANTHER" id="PTHR23150:SF19">
    <property type="entry name" value="FORMYLGLYCINE-GENERATING ENZYME"/>
    <property type="match status" value="1"/>
</dbReference>
<dbReference type="InterPro" id="IPR005532">
    <property type="entry name" value="SUMF_dom"/>
</dbReference>
<comment type="caution">
    <text evidence="2">The sequence shown here is derived from an EMBL/GenBank/DDBJ whole genome shotgun (WGS) entry which is preliminary data.</text>
</comment>
<dbReference type="Pfam" id="PF03781">
    <property type="entry name" value="FGE-sulfatase"/>
    <property type="match status" value="1"/>
</dbReference>
<evidence type="ECO:0000313" key="3">
    <source>
        <dbReference type="Proteomes" id="UP000076925"/>
    </source>
</evidence>
<dbReference type="SUPFAM" id="SSF56436">
    <property type="entry name" value="C-type lectin-like"/>
    <property type="match status" value="1"/>
</dbReference>
<accession>A0A139WVP8</accession>
<reference evidence="2 3" key="1">
    <citation type="journal article" date="2013" name="Genome Biol. Evol.">
        <title>Genomes of Stigonematalean cyanobacteria (subsection V) and the evolution of oxygenic photosynthesis from prokaryotes to plastids.</title>
        <authorList>
            <person name="Dagan T."/>
            <person name="Roettger M."/>
            <person name="Stucken K."/>
            <person name="Landan G."/>
            <person name="Koch R."/>
            <person name="Major P."/>
            <person name="Gould S.B."/>
            <person name="Goremykin V.V."/>
            <person name="Rippka R."/>
            <person name="Tandeau de Marsac N."/>
            <person name="Gugger M."/>
            <person name="Lockhart P.J."/>
            <person name="Allen J.F."/>
            <person name="Brune I."/>
            <person name="Maus I."/>
            <person name="Puhler A."/>
            <person name="Martin W.F."/>
        </authorList>
    </citation>
    <scope>NUCLEOTIDE SEQUENCE [LARGE SCALE GENOMIC DNA]</scope>
    <source>
        <strain evidence="2 3">PCC 7110</strain>
    </source>
</reference>
<evidence type="ECO:0000259" key="1">
    <source>
        <dbReference type="Pfam" id="PF03781"/>
    </source>
</evidence>
<dbReference type="Proteomes" id="UP000076925">
    <property type="component" value="Unassembled WGS sequence"/>
</dbReference>
<dbReference type="AlphaFoldDB" id="A0A139WVP8"/>
<dbReference type="OrthoDB" id="9768004at2"/>
<gene>
    <name evidence="2" type="ORF">WA1_43260</name>
</gene>
<proteinExistence type="predicted"/>
<sequence length="281" mass="32281">MTKVVINRSRQTAQYFIEELGYGVQLEIVLIPGGSFLMGSPEEELERLSWESPQHSVTVKPFGMGKYPVTQAQWRAVAFLPQVNRELKPDPSYFKGKNRPVERVSWYDCVEFCDRLSNYTKRTYRLPSEAEWEYACRAGTTTPFHFGETISTDLANYRGTDDEEYKWSGSYGKGNKGIYRQETTPVGSFGVANAFGLYDMHGQVWEWCADHWHESYEGAPTDGEAWIDLGNNDNQSRLQRGGSWYLNPVYCRSACRLYYNPDNGYDLIGFRVVCVVLPRTQ</sequence>
<dbReference type="Gene3D" id="3.90.1580.10">
    <property type="entry name" value="paralog of FGE (formylglycine-generating enzyme)"/>
    <property type="match status" value="1"/>
</dbReference>
<dbReference type="EMBL" id="ANNX02000047">
    <property type="protein sequence ID" value="KYC36512.1"/>
    <property type="molecule type" value="Genomic_DNA"/>
</dbReference>